<protein>
    <recommendedName>
        <fullName evidence="2">Tc1-like transposase DDE domain-containing protein</fullName>
    </recommendedName>
</protein>
<dbReference type="InterPro" id="IPR038717">
    <property type="entry name" value="Tc1-like_DDE_dom"/>
</dbReference>
<dbReference type="EMBL" id="VJMI01020036">
    <property type="protein sequence ID" value="KAF0705674.1"/>
    <property type="molecule type" value="Genomic_DNA"/>
</dbReference>
<feature type="compositionally biased region" description="Low complexity" evidence="1">
    <location>
        <begin position="473"/>
        <end position="489"/>
    </location>
</feature>
<dbReference type="PANTHER" id="PTHR33939">
    <property type="entry name" value="PROTEIN CBG22215"/>
    <property type="match status" value="1"/>
</dbReference>
<feature type="region of interest" description="Disordered" evidence="1">
    <location>
        <begin position="458"/>
        <end position="489"/>
    </location>
</feature>
<evidence type="ECO:0000313" key="3">
    <source>
        <dbReference type="EMBL" id="KAF0705674.1"/>
    </source>
</evidence>
<dbReference type="Gene3D" id="3.30.420.10">
    <property type="entry name" value="Ribonuclease H-like superfamily/Ribonuclease H"/>
    <property type="match status" value="1"/>
</dbReference>
<dbReference type="InterPro" id="IPR036397">
    <property type="entry name" value="RNaseH_sf"/>
</dbReference>
<dbReference type="PANTHER" id="PTHR33939:SF1">
    <property type="entry name" value="DUF4371 DOMAIN-CONTAINING PROTEIN"/>
    <property type="match status" value="1"/>
</dbReference>
<proteinExistence type="predicted"/>
<dbReference type="Proteomes" id="UP000469452">
    <property type="component" value="Unassembled WGS sequence"/>
</dbReference>
<organism evidence="3 4">
    <name type="scientific">Aphanomyces astaci</name>
    <name type="common">Crayfish plague agent</name>
    <dbReference type="NCBI Taxonomy" id="112090"/>
    <lineage>
        <taxon>Eukaryota</taxon>
        <taxon>Sar</taxon>
        <taxon>Stramenopiles</taxon>
        <taxon>Oomycota</taxon>
        <taxon>Saprolegniomycetes</taxon>
        <taxon>Saprolegniales</taxon>
        <taxon>Verrucalvaceae</taxon>
        <taxon>Aphanomyces</taxon>
    </lineage>
</organism>
<dbReference type="GO" id="GO:0003676">
    <property type="term" value="F:nucleic acid binding"/>
    <property type="evidence" value="ECO:0007669"/>
    <property type="project" value="InterPro"/>
</dbReference>
<gene>
    <name evidence="3" type="ORF">AaE_014412</name>
</gene>
<feature type="domain" description="Tc1-like transposase DDE" evidence="2">
    <location>
        <begin position="284"/>
        <end position="410"/>
    </location>
</feature>
<accession>A0A6A4Z6H8</accession>
<dbReference type="Pfam" id="PF13358">
    <property type="entry name" value="DDE_3"/>
    <property type="match status" value="1"/>
</dbReference>
<evidence type="ECO:0000313" key="4">
    <source>
        <dbReference type="Proteomes" id="UP000469452"/>
    </source>
</evidence>
<comment type="caution">
    <text evidence="3">The sequence shown here is derived from an EMBL/GenBank/DDBJ whole genome shotgun (WGS) entry which is preliminary data.</text>
</comment>
<evidence type="ECO:0000256" key="1">
    <source>
        <dbReference type="SAM" id="MobiDB-lite"/>
    </source>
</evidence>
<sequence>MTSTRSTIDTVAFDEICSFVQANRSRVLSRDERLDILRLHAHLRLEHATNHTTGDVSKQISVMLGRGKRQVQSVWKDYIESKSIVVASTPTNTTAKKTRIPRTIDVISSVQKFVREKRQLRARVVAIDVLSHLANSGVLLVDRTDKLASESALRNVQRFLLHCGYNRGNKKGKKSLALTEKNTLLRDLYVRRMCAATQHIDPRNRRTVVYTDESFVHHHYNKNDISLHDPTDELDIQPKAKHKGKRYCFIGAIVDGGEENSIFIAYDKFVGAGRKQTKDYHGMFNHEYYLTWFQRLLDELAARNLQNTIIVMDNAAYHKCRPADTPAFRSRKVELQIACDRFGLDWTPSDLKSVLWAKIKPFVDGIKPVTVVMAEAAGHEVYFSPPHHSNLQPIEVVWAIIKGNVGRQYQDDTTFQEVGQRLDAACANLTSHSIFGCIRKAEYDLLDIHKHVSIIDDDNYQEDNEVEGDGSDGTESSSASQDSANDAGF</sequence>
<dbReference type="AlphaFoldDB" id="A0A6A4Z6H8"/>
<evidence type="ECO:0000259" key="2">
    <source>
        <dbReference type="Pfam" id="PF13358"/>
    </source>
</evidence>
<feature type="compositionally biased region" description="Acidic residues" evidence="1">
    <location>
        <begin position="458"/>
        <end position="472"/>
    </location>
</feature>
<dbReference type="VEuPathDB" id="FungiDB:H257_09774"/>
<reference evidence="3 4" key="1">
    <citation type="submission" date="2019-06" db="EMBL/GenBank/DDBJ databases">
        <title>Genomics analysis of Aphanomyces spp. identifies a new class of oomycete effector associated with host adaptation.</title>
        <authorList>
            <person name="Gaulin E."/>
        </authorList>
    </citation>
    <scope>NUCLEOTIDE SEQUENCE [LARGE SCALE GENOMIC DNA]</scope>
    <source>
        <strain evidence="3 4">E</strain>
    </source>
</reference>
<name>A0A6A4Z6H8_APHAT</name>